<comment type="caution">
    <text evidence="1">The sequence shown here is derived from an EMBL/GenBank/DDBJ whole genome shotgun (WGS) entry which is preliminary data.</text>
</comment>
<gene>
    <name evidence="1" type="ORF">M5D96_006732</name>
</gene>
<dbReference type="Proteomes" id="UP001059596">
    <property type="component" value="Unassembled WGS sequence"/>
</dbReference>
<keyword evidence="2" id="KW-1185">Reference proteome</keyword>
<proteinExistence type="predicted"/>
<name>A0A9Q0BR68_9MUSC</name>
<organism evidence="1 2">
    <name type="scientific">Drosophila gunungcola</name>
    <name type="common">fruit fly</name>
    <dbReference type="NCBI Taxonomy" id="103775"/>
    <lineage>
        <taxon>Eukaryota</taxon>
        <taxon>Metazoa</taxon>
        <taxon>Ecdysozoa</taxon>
        <taxon>Arthropoda</taxon>
        <taxon>Hexapoda</taxon>
        <taxon>Insecta</taxon>
        <taxon>Pterygota</taxon>
        <taxon>Neoptera</taxon>
        <taxon>Endopterygota</taxon>
        <taxon>Diptera</taxon>
        <taxon>Brachycera</taxon>
        <taxon>Muscomorpha</taxon>
        <taxon>Ephydroidea</taxon>
        <taxon>Drosophilidae</taxon>
        <taxon>Drosophila</taxon>
        <taxon>Sophophora</taxon>
    </lineage>
</organism>
<evidence type="ECO:0000313" key="1">
    <source>
        <dbReference type="EMBL" id="KAI8040789.1"/>
    </source>
</evidence>
<evidence type="ECO:0000313" key="2">
    <source>
        <dbReference type="Proteomes" id="UP001059596"/>
    </source>
</evidence>
<protein>
    <submittedName>
        <fullName evidence="1">Uncharacterized protein</fullName>
    </submittedName>
</protein>
<sequence>MPSIRIRTRYPTHIRTICSPERQRAVRIPSCPIRITIPHLRIHIPTIRQGIMVMDMPIILPTLMVIRIRSNIIRTTIRIRTRMSSIWRQWVIRDHHKAHSRQLEEAVEEEVEEE</sequence>
<reference evidence="1" key="1">
    <citation type="journal article" date="2023" name="Genome Biol. Evol.">
        <title>Long-read-based Genome Assembly of Drosophila gunungcola Reveals Fewer Chemosensory Genes in Flower-breeding Species.</title>
        <authorList>
            <person name="Negi A."/>
            <person name="Liao B.Y."/>
            <person name="Yeh S.D."/>
        </authorList>
    </citation>
    <scope>NUCLEOTIDE SEQUENCE</scope>
    <source>
        <strain evidence="1">Sukarami</strain>
    </source>
</reference>
<dbReference type="EMBL" id="JAMKOV010000004">
    <property type="protein sequence ID" value="KAI8040789.1"/>
    <property type="molecule type" value="Genomic_DNA"/>
</dbReference>
<dbReference type="AlphaFoldDB" id="A0A9Q0BR68"/>
<accession>A0A9Q0BR68</accession>